<organism evidence="2 3">
    <name type="scientific">Microlunatus capsulatus</name>
    <dbReference type="NCBI Taxonomy" id="99117"/>
    <lineage>
        <taxon>Bacteria</taxon>
        <taxon>Bacillati</taxon>
        <taxon>Actinomycetota</taxon>
        <taxon>Actinomycetes</taxon>
        <taxon>Propionibacteriales</taxon>
        <taxon>Propionibacteriaceae</taxon>
        <taxon>Microlunatus</taxon>
    </lineage>
</organism>
<name>A0ABS4Z908_9ACTN</name>
<keyword evidence="3" id="KW-1185">Reference proteome</keyword>
<sequence>MARRRAVERVRRREGVLDRLVAGALVVVAASGLMSVLPGRGQAAVTATACRLGSLGLGACGPDADATGVDLGADALAPPRCPVLADLDATVPEVRTRTLTTARGLVVRLAADRSGDTVLRLGPGPDPAPPDLLAGDGRADVAVLPGTAVPAGTAWLLPGGQGAATVVGAAHDRQRAWSQRRSALALPAVLTRDHGRDLPAPTRLASAVDLRRAVLPGGPASVPAAPPAGGRGPDGVRLDPARPATVVLDTTTGTSAVTADLRGRAAGRPVAGAVRWTRDAGGGLTGLVLALAATGPLVNGQPAGAATTVVYLRVPVRTPVERALVEERLAAAGGLALDLDGLLALRPPAADDRLGGFLARAATVTVLGWDGPGPGAAAGQLRTELDDDARQLWPDARLVSAGAVAPQPTGTARVLRDDPGCVGG</sequence>
<dbReference type="EMBL" id="JAGIOB010000001">
    <property type="protein sequence ID" value="MBP2417532.1"/>
    <property type="molecule type" value="Genomic_DNA"/>
</dbReference>
<evidence type="ECO:0000256" key="1">
    <source>
        <dbReference type="SAM" id="MobiDB-lite"/>
    </source>
</evidence>
<dbReference type="Proteomes" id="UP000758168">
    <property type="component" value="Unassembled WGS sequence"/>
</dbReference>
<comment type="caution">
    <text evidence="2">The sequence shown here is derived from an EMBL/GenBank/DDBJ whole genome shotgun (WGS) entry which is preliminary data.</text>
</comment>
<evidence type="ECO:0008006" key="4">
    <source>
        <dbReference type="Google" id="ProtNLM"/>
    </source>
</evidence>
<reference evidence="2 3" key="1">
    <citation type="submission" date="2021-03" db="EMBL/GenBank/DDBJ databases">
        <title>Sequencing the genomes of 1000 actinobacteria strains.</title>
        <authorList>
            <person name="Klenk H.-P."/>
        </authorList>
    </citation>
    <scope>NUCLEOTIDE SEQUENCE [LARGE SCALE GENOMIC DNA]</scope>
    <source>
        <strain evidence="2 3">DSM 12936</strain>
    </source>
</reference>
<evidence type="ECO:0000313" key="3">
    <source>
        <dbReference type="Proteomes" id="UP000758168"/>
    </source>
</evidence>
<protein>
    <recommendedName>
        <fullName evidence="4">Type VII secretion protein EccB</fullName>
    </recommendedName>
</protein>
<dbReference type="RefSeq" id="WP_210056181.1">
    <property type="nucleotide sequence ID" value="NZ_JAGIOB010000001.1"/>
</dbReference>
<gene>
    <name evidence="2" type="ORF">JOF54_002454</name>
</gene>
<evidence type="ECO:0000313" key="2">
    <source>
        <dbReference type="EMBL" id="MBP2417532.1"/>
    </source>
</evidence>
<proteinExistence type="predicted"/>
<accession>A0ABS4Z908</accession>
<feature type="region of interest" description="Disordered" evidence="1">
    <location>
        <begin position="217"/>
        <end position="237"/>
    </location>
</feature>